<proteinExistence type="predicted"/>
<feature type="compositionally biased region" description="Basic residues" evidence="1">
    <location>
        <begin position="185"/>
        <end position="237"/>
    </location>
</feature>
<dbReference type="AlphaFoldDB" id="A0A0A9X1D1"/>
<reference evidence="2" key="2">
    <citation type="submission" date="2014-07" db="EMBL/GenBank/DDBJ databases">
        <authorList>
            <person name="Hull J."/>
        </authorList>
    </citation>
    <scope>NUCLEOTIDE SEQUENCE</scope>
</reference>
<protein>
    <submittedName>
        <fullName evidence="2">Uncharacterized protein</fullName>
    </submittedName>
</protein>
<dbReference type="EMBL" id="GBHO01031041">
    <property type="protein sequence ID" value="JAG12563.1"/>
    <property type="molecule type" value="Transcribed_RNA"/>
</dbReference>
<organism evidence="2">
    <name type="scientific">Lygus hesperus</name>
    <name type="common">Western plant bug</name>
    <dbReference type="NCBI Taxonomy" id="30085"/>
    <lineage>
        <taxon>Eukaryota</taxon>
        <taxon>Metazoa</taxon>
        <taxon>Ecdysozoa</taxon>
        <taxon>Arthropoda</taxon>
        <taxon>Hexapoda</taxon>
        <taxon>Insecta</taxon>
        <taxon>Pterygota</taxon>
        <taxon>Neoptera</taxon>
        <taxon>Paraneoptera</taxon>
        <taxon>Hemiptera</taxon>
        <taxon>Heteroptera</taxon>
        <taxon>Panheteroptera</taxon>
        <taxon>Cimicomorpha</taxon>
        <taxon>Miridae</taxon>
        <taxon>Mirini</taxon>
        <taxon>Lygus</taxon>
    </lineage>
</organism>
<accession>A0A0A9X1D1</accession>
<feature type="compositionally biased region" description="Basic residues" evidence="1">
    <location>
        <begin position="118"/>
        <end position="162"/>
    </location>
</feature>
<gene>
    <name evidence="2" type="ORF">CM83_23977</name>
</gene>
<sequence>MRRSTEINKNDLTLAFPRSIQKTVEELTALGVTKRKLDKLVSHVYNVGPKDVSRTVLTSLKRGGALTFHKRGDKISSLGLCGNLGGSKKEEESLKRCRTKRKSRKPRCKEDVDPLKRCFSKQKKRKRRNKGCKKRSKSRSKSRRSRRRGSKCAKRRKSRSRKGGGCGSGGCKWRHGRKPCSSGKCKSKRRSKSRGRKCAKRRTSRSRVKRRKSRSGLKCGKRRKGSTIKRRKSRRGG</sequence>
<feature type="region of interest" description="Disordered" evidence="1">
    <location>
        <begin position="116"/>
        <end position="237"/>
    </location>
</feature>
<evidence type="ECO:0000313" key="2">
    <source>
        <dbReference type="EMBL" id="JAG12563.1"/>
    </source>
</evidence>
<reference evidence="2" key="1">
    <citation type="journal article" date="2014" name="PLoS ONE">
        <title>Transcriptome-Based Identification of ABC Transporters in the Western Tarnished Plant Bug Lygus hesperus.</title>
        <authorList>
            <person name="Hull J.J."/>
            <person name="Chaney K."/>
            <person name="Geib S.M."/>
            <person name="Fabrick J.A."/>
            <person name="Brent C.S."/>
            <person name="Walsh D."/>
            <person name="Lavine L.C."/>
        </authorList>
    </citation>
    <scope>NUCLEOTIDE SEQUENCE</scope>
</reference>
<name>A0A0A9X1D1_LYGHE</name>
<feature type="non-terminal residue" evidence="2">
    <location>
        <position position="237"/>
    </location>
</feature>
<evidence type="ECO:0000256" key="1">
    <source>
        <dbReference type="SAM" id="MobiDB-lite"/>
    </source>
</evidence>